<evidence type="ECO:0000313" key="2">
    <source>
        <dbReference type="EMBL" id="KAE9290891.1"/>
    </source>
</evidence>
<dbReference type="AlphaFoldDB" id="A0A6A4CGM1"/>
<evidence type="ECO:0000256" key="1">
    <source>
        <dbReference type="SAM" id="MobiDB-lite"/>
    </source>
</evidence>
<accession>A0A6A4CGM1</accession>
<dbReference type="EMBL" id="QXGE01001570">
    <property type="protein sequence ID" value="KAE9290891.1"/>
    <property type="molecule type" value="Genomic_DNA"/>
</dbReference>
<feature type="compositionally biased region" description="Basic and acidic residues" evidence="1">
    <location>
        <begin position="83"/>
        <end position="115"/>
    </location>
</feature>
<comment type="caution">
    <text evidence="2">The sequence shown here is derived from an EMBL/GenBank/DDBJ whole genome shotgun (WGS) entry which is preliminary data.</text>
</comment>
<reference evidence="2 3" key="1">
    <citation type="submission" date="2018-08" db="EMBL/GenBank/DDBJ databases">
        <title>Genomic investigation of the strawberry pathogen Phytophthora fragariae indicates pathogenicity is determined by transcriptional variation in three key races.</title>
        <authorList>
            <person name="Adams T.M."/>
            <person name="Armitage A.D."/>
            <person name="Sobczyk M.K."/>
            <person name="Bates H.J."/>
            <person name="Dunwell J.M."/>
            <person name="Nellist C.F."/>
            <person name="Harrison R.J."/>
        </authorList>
    </citation>
    <scope>NUCLEOTIDE SEQUENCE [LARGE SCALE GENOMIC DNA]</scope>
    <source>
        <strain evidence="2 3">A4</strain>
    </source>
</reference>
<feature type="region of interest" description="Disordered" evidence="1">
    <location>
        <begin position="83"/>
        <end position="121"/>
    </location>
</feature>
<evidence type="ECO:0000313" key="3">
    <source>
        <dbReference type="Proteomes" id="UP000437068"/>
    </source>
</evidence>
<name>A0A6A4CGM1_9STRA</name>
<gene>
    <name evidence="2" type="ORF">PF001_g19406</name>
</gene>
<proteinExistence type="predicted"/>
<dbReference type="Proteomes" id="UP000437068">
    <property type="component" value="Unassembled WGS sequence"/>
</dbReference>
<organism evidence="2 3">
    <name type="scientific">Phytophthora fragariae</name>
    <dbReference type="NCBI Taxonomy" id="53985"/>
    <lineage>
        <taxon>Eukaryota</taxon>
        <taxon>Sar</taxon>
        <taxon>Stramenopiles</taxon>
        <taxon>Oomycota</taxon>
        <taxon>Peronosporomycetes</taxon>
        <taxon>Peronosporales</taxon>
        <taxon>Peronosporaceae</taxon>
        <taxon>Phytophthora</taxon>
    </lineage>
</organism>
<protein>
    <submittedName>
        <fullName evidence="2">Uncharacterized protein</fullName>
    </submittedName>
</protein>
<sequence length="121" mass="12984">MGSALLQTAQSLAGKAGGELNAAVGKMNDDATAFDTERAAFYVATVRPAMAVARYHCVGVYAKSGEECEDESDDVYGGVHEIEHIDKSEDGQDEKRCDDNDGGHDKEYDKERSKLYGDASG</sequence>